<feature type="compositionally biased region" description="Polar residues" evidence="1">
    <location>
        <begin position="93"/>
        <end position="109"/>
    </location>
</feature>
<evidence type="ECO:0000256" key="1">
    <source>
        <dbReference type="SAM" id="MobiDB-lite"/>
    </source>
</evidence>
<dbReference type="EMBL" id="JACEFO010000592">
    <property type="protein sequence ID" value="KAF8762994.1"/>
    <property type="molecule type" value="Genomic_DNA"/>
</dbReference>
<dbReference type="Proteomes" id="UP000636709">
    <property type="component" value="Unassembled WGS sequence"/>
</dbReference>
<protein>
    <submittedName>
        <fullName evidence="2">Uncharacterized protein</fullName>
    </submittedName>
</protein>
<evidence type="ECO:0000313" key="2">
    <source>
        <dbReference type="EMBL" id="KAF8762994.1"/>
    </source>
</evidence>
<dbReference type="AlphaFoldDB" id="A0A835FN41"/>
<reference evidence="2" key="1">
    <citation type="submission" date="2020-07" db="EMBL/GenBank/DDBJ databases">
        <title>Genome sequence and genetic diversity analysis of an under-domesticated orphan crop, white fonio (Digitaria exilis).</title>
        <authorList>
            <person name="Bennetzen J.L."/>
            <person name="Chen S."/>
            <person name="Ma X."/>
            <person name="Wang X."/>
            <person name="Yssel A.E.J."/>
            <person name="Chaluvadi S.R."/>
            <person name="Johnson M."/>
            <person name="Gangashetty P."/>
            <person name="Hamidou F."/>
            <person name="Sanogo M.D."/>
            <person name="Zwaenepoel A."/>
            <person name="Wallace J."/>
            <person name="Van De Peer Y."/>
            <person name="Van Deynze A."/>
        </authorList>
    </citation>
    <scope>NUCLEOTIDE SEQUENCE</scope>
    <source>
        <tissue evidence="2">Leaves</tissue>
    </source>
</reference>
<name>A0A835FN41_9POAL</name>
<organism evidence="2 3">
    <name type="scientific">Digitaria exilis</name>
    <dbReference type="NCBI Taxonomy" id="1010633"/>
    <lineage>
        <taxon>Eukaryota</taxon>
        <taxon>Viridiplantae</taxon>
        <taxon>Streptophyta</taxon>
        <taxon>Embryophyta</taxon>
        <taxon>Tracheophyta</taxon>
        <taxon>Spermatophyta</taxon>
        <taxon>Magnoliopsida</taxon>
        <taxon>Liliopsida</taxon>
        <taxon>Poales</taxon>
        <taxon>Poaceae</taxon>
        <taxon>PACMAD clade</taxon>
        <taxon>Panicoideae</taxon>
        <taxon>Panicodae</taxon>
        <taxon>Paniceae</taxon>
        <taxon>Anthephorinae</taxon>
        <taxon>Digitaria</taxon>
    </lineage>
</organism>
<feature type="region of interest" description="Disordered" evidence="1">
    <location>
        <begin position="83"/>
        <end position="119"/>
    </location>
</feature>
<comment type="caution">
    <text evidence="2">The sequence shown here is derived from an EMBL/GenBank/DDBJ whole genome shotgun (WGS) entry which is preliminary data.</text>
</comment>
<accession>A0A835FN41</accession>
<evidence type="ECO:0000313" key="3">
    <source>
        <dbReference type="Proteomes" id="UP000636709"/>
    </source>
</evidence>
<proteinExistence type="predicted"/>
<dbReference type="OrthoDB" id="717053at2759"/>
<sequence length="119" mass="14124">MWEQRQRHHITVGEDWFPGENQHYLLWFHRVARTRWTPHVPLVDGLILSPRVVDLRLWLDHPPRIGLARHLHPHSQVTRACLGRTQKAHQPRDSQISSSSVSTWMTPRQTLRPRESQAR</sequence>
<gene>
    <name evidence="2" type="ORF">HU200_008841</name>
</gene>
<keyword evidence="3" id="KW-1185">Reference proteome</keyword>